<name>A0A1C7NK77_9FUNG</name>
<dbReference type="PRINTS" id="PR00111">
    <property type="entry name" value="ABHYDROLASE"/>
</dbReference>
<dbReference type="GO" id="GO:0016787">
    <property type="term" value="F:hydrolase activity"/>
    <property type="evidence" value="ECO:0007669"/>
    <property type="project" value="UniProtKB-KW"/>
</dbReference>
<evidence type="ECO:0000259" key="1">
    <source>
        <dbReference type="Pfam" id="PF00561"/>
    </source>
</evidence>
<dbReference type="InterPro" id="IPR000073">
    <property type="entry name" value="AB_hydrolase_1"/>
</dbReference>
<dbReference type="PANTHER" id="PTHR43433">
    <property type="entry name" value="HYDROLASE, ALPHA/BETA FOLD FAMILY PROTEIN"/>
    <property type="match status" value="1"/>
</dbReference>
<feature type="domain" description="AB hydrolase-1" evidence="1">
    <location>
        <begin position="36"/>
        <end position="159"/>
    </location>
</feature>
<dbReference type="Proteomes" id="UP000093000">
    <property type="component" value="Unassembled WGS sequence"/>
</dbReference>
<dbReference type="Gene3D" id="3.40.50.1820">
    <property type="entry name" value="alpha/beta hydrolase"/>
    <property type="match status" value="1"/>
</dbReference>
<protein>
    <submittedName>
        <fullName evidence="2">Putative aminoacrylate hydrolase RutD</fullName>
    </submittedName>
</protein>
<dbReference type="PANTHER" id="PTHR43433:SF5">
    <property type="entry name" value="AB HYDROLASE-1 DOMAIN-CONTAINING PROTEIN"/>
    <property type="match status" value="1"/>
</dbReference>
<dbReference type="Pfam" id="PF00561">
    <property type="entry name" value="Abhydrolase_1"/>
    <property type="match status" value="1"/>
</dbReference>
<gene>
    <name evidence="2" type="primary">rutD_1</name>
    <name evidence="2" type="ORF">A0J61_02495</name>
</gene>
<accession>A0A1C7NK77</accession>
<dbReference type="InterPro" id="IPR050471">
    <property type="entry name" value="AB_hydrolase"/>
</dbReference>
<evidence type="ECO:0000313" key="3">
    <source>
        <dbReference type="Proteomes" id="UP000093000"/>
    </source>
</evidence>
<dbReference type="EMBL" id="LUGH01000095">
    <property type="protein sequence ID" value="OBZ89455.1"/>
    <property type="molecule type" value="Genomic_DNA"/>
</dbReference>
<comment type="caution">
    <text evidence="2">The sequence shown here is derived from an EMBL/GenBank/DDBJ whole genome shotgun (WGS) entry which is preliminary data.</text>
</comment>
<dbReference type="AlphaFoldDB" id="A0A1C7NK77"/>
<dbReference type="OrthoDB" id="19657at2759"/>
<proteinExistence type="predicted"/>
<dbReference type="SUPFAM" id="SSF53474">
    <property type="entry name" value="alpha/beta-Hydrolases"/>
    <property type="match status" value="1"/>
</dbReference>
<reference evidence="2 3" key="1">
    <citation type="submission" date="2016-03" db="EMBL/GenBank/DDBJ databases">
        <title>Choanephora cucurbitarum.</title>
        <authorList>
            <person name="Min B."/>
            <person name="Park H."/>
            <person name="Park J.-H."/>
            <person name="Shin H.-D."/>
            <person name="Choi I.-G."/>
        </authorList>
    </citation>
    <scope>NUCLEOTIDE SEQUENCE [LARGE SCALE GENOMIC DNA]</scope>
    <source>
        <strain evidence="2 3">KUS-F28377</strain>
    </source>
</reference>
<dbReference type="InterPro" id="IPR029058">
    <property type="entry name" value="AB_hydrolase_fold"/>
</dbReference>
<keyword evidence="2" id="KW-0378">Hydrolase</keyword>
<dbReference type="STRING" id="101091.A0A1C7NK77"/>
<organism evidence="2 3">
    <name type="scientific">Choanephora cucurbitarum</name>
    <dbReference type="NCBI Taxonomy" id="101091"/>
    <lineage>
        <taxon>Eukaryota</taxon>
        <taxon>Fungi</taxon>
        <taxon>Fungi incertae sedis</taxon>
        <taxon>Mucoromycota</taxon>
        <taxon>Mucoromycotina</taxon>
        <taxon>Mucoromycetes</taxon>
        <taxon>Mucorales</taxon>
        <taxon>Mucorineae</taxon>
        <taxon>Choanephoraceae</taxon>
        <taxon>Choanephoroideae</taxon>
        <taxon>Choanephora</taxon>
    </lineage>
</organism>
<dbReference type="InParanoid" id="A0A1C7NK77"/>
<evidence type="ECO:0000313" key="2">
    <source>
        <dbReference type="EMBL" id="OBZ89455.1"/>
    </source>
</evidence>
<sequence length="263" mass="30117">MYHSPNDSGHIKITHRLQKTPIQIYYEVHGNGPQRVLLIMGLSTPCVAWDYQTKFLVETGDYTVIVFDNRGVGHSDSPIGLYTTTQMALDTFALLDHFGWKSHVHLVGISMGGMISLEMVDLQPHRFQSLVLTSTTARRNLPTWKVISTLARIMFYKQPQDQLNAAIELIYPKDWLDQTPQLLSYSSNRELVIHEFIQQSKRSRPQPIQGHLGQLAACLGHHVSESRLKHIESTAQFNMLIWNCFKGVDMLFLKSNLRDIIIY</sequence>
<keyword evidence="3" id="KW-1185">Reference proteome</keyword>